<dbReference type="GO" id="GO:0032233">
    <property type="term" value="P:positive regulation of actin filament bundle assembly"/>
    <property type="evidence" value="ECO:0007669"/>
    <property type="project" value="TreeGrafter"/>
</dbReference>
<dbReference type="GO" id="GO:0003779">
    <property type="term" value="F:actin binding"/>
    <property type="evidence" value="ECO:0007669"/>
    <property type="project" value="TreeGrafter"/>
</dbReference>
<feature type="compositionally biased region" description="Polar residues" evidence="5">
    <location>
        <begin position="183"/>
        <end position="193"/>
    </location>
</feature>
<feature type="region of interest" description="Disordered" evidence="5">
    <location>
        <begin position="183"/>
        <end position="202"/>
    </location>
</feature>
<dbReference type="AlphaFoldDB" id="A0AAW0P571"/>
<feature type="region of interest" description="Disordered" evidence="5">
    <location>
        <begin position="106"/>
        <end position="159"/>
    </location>
</feature>
<protein>
    <submittedName>
        <fullName evidence="6">Uncharacterized protein</fullName>
    </submittedName>
</protein>
<evidence type="ECO:0000256" key="1">
    <source>
        <dbReference type="ARBA" id="ARBA00004496"/>
    </source>
</evidence>
<feature type="compositionally biased region" description="Polar residues" evidence="5">
    <location>
        <begin position="139"/>
        <end position="159"/>
    </location>
</feature>
<feature type="compositionally biased region" description="Polar residues" evidence="5">
    <location>
        <begin position="21"/>
        <end position="31"/>
    </location>
</feature>
<dbReference type="InterPro" id="IPR051976">
    <property type="entry name" value="Synaptopodin_domain"/>
</dbReference>
<dbReference type="EMBL" id="JBBPFD010000009">
    <property type="protein sequence ID" value="KAK7912914.1"/>
    <property type="molecule type" value="Genomic_DNA"/>
</dbReference>
<feature type="compositionally biased region" description="Basic and acidic residues" evidence="5">
    <location>
        <begin position="1"/>
        <end position="12"/>
    </location>
</feature>
<feature type="region of interest" description="Disordered" evidence="5">
    <location>
        <begin position="51"/>
        <end position="88"/>
    </location>
</feature>
<dbReference type="GO" id="GO:0030018">
    <property type="term" value="C:Z disc"/>
    <property type="evidence" value="ECO:0007669"/>
    <property type="project" value="TreeGrafter"/>
</dbReference>
<evidence type="ECO:0000256" key="3">
    <source>
        <dbReference type="ARBA" id="ARBA00022553"/>
    </source>
</evidence>
<sequence>MEKFVVDAESKQVSKPRAPSPTASLPNSWRYSSNIRAPPPLAYNPLLVPFYPPAAAKQPPSTSPKIKPKQTKQKAKPATKHLTALDIMKHQPYQLDTSLFKYEKVIETKTPSPKPSPTPTKSEPRKVIKHRSGPARSPRNISENKTTNSPVSADHQSTKTADVLTVDKDMDVKLSVSPVLNHTGNKQVASNRPASTTSQHSSISSISDSLAAAFSPASLIARGVRQMAPRPKFSAKKQALRRSRSMSLPWQLSVMSCPGGFPAPGKHASAALQRHTSIQEKSLKPPTPWEAASRSPIGSVDEAFMFPSGPSSIVSSVKAAGHRKSLPEPPEEWKRRVSLDPAPVTRGHYQVAPAFQAPAHLLRTDPYLEDIYDYLHVIILPASPLCLCGVLFGLQRERLSLSLALVYRSVKISEDQRSGYTFDPCVHNPTWRQVAQQHR</sequence>
<name>A0AAW0P571_9GOBI</name>
<evidence type="ECO:0000256" key="5">
    <source>
        <dbReference type="SAM" id="MobiDB-lite"/>
    </source>
</evidence>
<proteinExistence type="inferred from homology"/>
<organism evidence="6 7">
    <name type="scientific">Mugilogobius chulae</name>
    <name type="common">yellowstripe goby</name>
    <dbReference type="NCBI Taxonomy" id="88201"/>
    <lineage>
        <taxon>Eukaryota</taxon>
        <taxon>Metazoa</taxon>
        <taxon>Chordata</taxon>
        <taxon>Craniata</taxon>
        <taxon>Vertebrata</taxon>
        <taxon>Euteleostomi</taxon>
        <taxon>Actinopterygii</taxon>
        <taxon>Neopterygii</taxon>
        <taxon>Teleostei</taxon>
        <taxon>Neoteleostei</taxon>
        <taxon>Acanthomorphata</taxon>
        <taxon>Gobiaria</taxon>
        <taxon>Gobiiformes</taxon>
        <taxon>Gobioidei</taxon>
        <taxon>Gobiidae</taxon>
        <taxon>Gobionellinae</taxon>
        <taxon>Mugilogobius</taxon>
    </lineage>
</organism>
<accession>A0AAW0P571</accession>
<feature type="region of interest" description="Disordered" evidence="5">
    <location>
        <begin position="1"/>
        <end position="31"/>
    </location>
</feature>
<dbReference type="GO" id="GO:0005634">
    <property type="term" value="C:nucleus"/>
    <property type="evidence" value="ECO:0007669"/>
    <property type="project" value="TreeGrafter"/>
</dbReference>
<dbReference type="GO" id="GO:0015629">
    <property type="term" value="C:actin cytoskeleton"/>
    <property type="evidence" value="ECO:0007669"/>
    <property type="project" value="TreeGrafter"/>
</dbReference>
<evidence type="ECO:0000313" key="7">
    <source>
        <dbReference type="Proteomes" id="UP001460270"/>
    </source>
</evidence>
<comment type="caution">
    <text evidence="6">The sequence shown here is derived from an EMBL/GenBank/DDBJ whole genome shotgun (WGS) entry which is preliminary data.</text>
</comment>
<keyword evidence="2" id="KW-0963">Cytoplasm</keyword>
<dbReference type="Proteomes" id="UP001460270">
    <property type="component" value="Unassembled WGS sequence"/>
</dbReference>
<evidence type="ECO:0000313" key="6">
    <source>
        <dbReference type="EMBL" id="KAK7912914.1"/>
    </source>
</evidence>
<comment type="subcellular location">
    <subcellularLocation>
        <location evidence="1">Cytoplasm</location>
    </subcellularLocation>
</comment>
<evidence type="ECO:0000256" key="2">
    <source>
        <dbReference type="ARBA" id="ARBA00022490"/>
    </source>
</evidence>
<keyword evidence="3" id="KW-0597">Phosphoprotein</keyword>
<gene>
    <name evidence="6" type="ORF">WMY93_013125</name>
</gene>
<keyword evidence="7" id="KW-1185">Reference proteome</keyword>
<comment type="similarity">
    <text evidence="4">Belongs to the synaptopodin family.</text>
</comment>
<dbReference type="PANTHER" id="PTHR24217">
    <property type="entry name" value="PUTATIVE-RELATED"/>
    <property type="match status" value="1"/>
</dbReference>
<dbReference type="PANTHER" id="PTHR24217:SF0">
    <property type="entry name" value="PDZ DOMAIN-CONTAINING PROTEIN"/>
    <property type="match status" value="1"/>
</dbReference>
<feature type="compositionally biased region" description="Basic residues" evidence="5">
    <location>
        <begin position="66"/>
        <end position="79"/>
    </location>
</feature>
<evidence type="ECO:0000256" key="4">
    <source>
        <dbReference type="ARBA" id="ARBA00038161"/>
    </source>
</evidence>
<reference evidence="7" key="1">
    <citation type="submission" date="2024-04" db="EMBL/GenBank/DDBJ databases">
        <title>Salinicola lusitanus LLJ914,a marine bacterium isolated from the Okinawa Trough.</title>
        <authorList>
            <person name="Li J."/>
        </authorList>
    </citation>
    <scope>NUCLEOTIDE SEQUENCE [LARGE SCALE GENOMIC DNA]</scope>
</reference>